<evidence type="ECO:0000256" key="4">
    <source>
        <dbReference type="ARBA" id="ARBA00022763"/>
    </source>
</evidence>
<evidence type="ECO:0000256" key="6">
    <source>
        <dbReference type="ARBA" id="ARBA00023204"/>
    </source>
</evidence>
<dbReference type="GO" id="GO:0006302">
    <property type="term" value="P:double-strand break repair"/>
    <property type="evidence" value="ECO:0007669"/>
    <property type="project" value="InterPro"/>
</dbReference>
<dbReference type="Pfam" id="PF13476">
    <property type="entry name" value="AAA_23"/>
    <property type="match status" value="1"/>
</dbReference>
<evidence type="ECO:0000256" key="2">
    <source>
        <dbReference type="ARBA" id="ARBA00021315"/>
    </source>
</evidence>
<dbReference type="InterPro" id="IPR038729">
    <property type="entry name" value="Rad50/SbcC_AAA"/>
</dbReference>
<organism evidence="9">
    <name type="scientific">marine metagenome</name>
    <dbReference type="NCBI Taxonomy" id="408172"/>
    <lineage>
        <taxon>unclassified sequences</taxon>
        <taxon>metagenomes</taxon>
        <taxon>ecological metagenomes</taxon>
    </lineage>
</organism>
<proteinExistence type="inferred from homology"/>
<reference evidence="9" key="1">
    <citation type="submission" date="2018-05" db="EMBL/GenBank/DDBJ databases">
        <authorList>
            <person name="Lanie J.A."/>
            <person name="Ng W.-L."/>
            <person name="Kazmierczak K.M."/>
            <person name="Andrzejewski T.M."/>
            <person name="Davidsen T.M."/>
            <person name="Wayne K.J."/>
            <person name="Tettelin H."/>
            <person name="Glass J.I."/>
            <person name="Rusch D."/>
            <person name="Podicherti R."/>
            <person name="Tsui H.-C.T."/>
            <person name="Winkler M.E."/>
        </authorList>
    </citation>
    <scope>NUCLEOTIDE SEQUENCE</scope>
</reference>
<dbReference type="GO" id="GO:0009432">
    <property type="term" value="P:SOS response"/>
    <property type="evidence" value="ECO:0007669"/>
    <property type="project" value="TreeGrafter"/>
</dbReference>
<evidence type="ECO:0000313" key="9">
    <source>
        <dbReference type="EMBL" id="SVE57142.1"/>
    </source>
</evidence>
<protein>
    <recommendedName>
        <fullName evidence="2">DNA repair protein RecN</fullName>
    </recommendedName>
    <alternativeName>
        <fullName evidence="7">Recombination protein N</fullName>
    </alternativeName>
</protein>
<feature type="domain" description="Rad50/SbcC-type AAA" evidence="8">
    <location>
        <begin position="4"/>
        <end position="90"/>
    </location>
</feature>
<dbReference type="Gene3D" id="3.40.50.300">
    <property type="entry name" value="P-loop containing nucleotide triphosphate hydrolases"/>
    <property type="match status" value="1"/>
</dbReference>
<keyword evidence="5" id="KW-0067">ATP-binding</keyword>
<keyword evidence="3" id="KW-0547">Nucleotide-binding</keyword>
<feature type="non-terminal residue" evidence="9">
    <location>
        <position position="97"/>
    </location>
</feature>
<gene>
    <name evidence="9" type="ORF">METZ01_LOCUS509996</name>
</gene>
<dbReference type="GO" id="GO:0006310">
    <property type="term" value="P:DNA recombination"/>
    <property type="evidence" value="ECO:0007669"/>
    <property type="project" value="InterPro"/>
</dbReference>
<keyword evidence="4" id="KW-0227">DNA damage</keyword>
<dbReference type="InterPro" id="IPR027417">
    <property type="entry name" value="P-loop_NTPase"/>
</dbReference>
<dbReference type="PANTHER" id="PTHR11059">
    <property type="entry name" value="DNA REPAIR PROTEIN RECN"/>
    <property type="match status" value="1"/>
</dbReference>
<dbReference type="AlphaFoldDB" id="A0A383EJQ5"/>
<dbReference type="GO" id="GO:0005524">
    <property type="term" value="F:ATP binding"/>
    <property type="evidence" value="ECO:0007669"/>
    <property type="project" value="UniProtKB-KW"/>
</dbReference>
<comment type="similarity">
    <text evidence="1">Belongs to the RecN family.</text>
</comment>
<dbReference type="GO" id="GO:0043590">
    <property type="term" value="C:bacterial nucleoid"/>
    <property type="evidence" value="ECO:0007669"/>
    <property type="project" value="TreeGrafter"/>
</dbReference>
<dbReference type="SUPFAM" id="SSF52540">
    <property type="entry name" value="P-loop containing nucleoside triphosphate hydrolases"/>
    <property type="match status" value="1"/>
</dbReference>
<evidence type="ECO:0000256" key="5">
    <source>
        <dbReference type="ARBA" id="ARBA00022840"/>
    </source>
</evidence>
<name>A0A383EJQ5_9ZZZZ</name>
<dbReference type="PANTHER" id="PTHR11059:SF0">
    <property type="entry name" value="DNA REPAIR PROTEIN RECN"/>
    <property type="match status" value="1"/>
</dbReference>
<dbReference type="GO" id="GO:0016887">
    <property type="term" value="F:ATP hydrolysis activity"/>
    <property type="evidence" value="ECO:0007669"/>
    <property type="project" value="InterPro"/>
</dbReference>
<keyword evidence="6" id="KW-0234">DNA repair</keyword>
<evidence type="ECO:0000259" key="8">
    <source>
        <dbReference type="Pfam" id="PF13476"/>
    </source>
</evidence>
<accession>A0A383EJQ5</accession>
<dbReference type="EMBL" id="UINC01226592">
    <property type="protein sequence ID" value="SVE57142.1"/>
    <property type="molecule type" value="Genomic_DNA"/>
</dbReference>
<evidence type="ECO:0000256" key="1">
    <source>
        <dbReference type="ARBA" id="ARBA00009441"/>
    </source>
</evidence>
<evidence type="ECO:0000256" key="7">
    <source>
        <dbReference type="ARBA" id="ARBA00033408"/>
    </source>
</evidence>
<sequence length="97" mass="10544">MLKELKINNFAIIDNLHVEFQSGLIALTGETGAGKSIIIDALNLILGGRADSDFIRTGETSATVESIFEVTDEKTLDTLRELGINVNNGEVLVRRTI</sequence>
<evidence type="ECO:0000256" key="3">
    <source>
        <dbReference type="ARBA" id="ARBA00022741"/>
    </source>
</evidence>
<dbReference type="InterPro" id="IPR004604">
    <property type="entry name" value="DNA_recomb/repair_RecN"/>
</dbReference>